<feature type="compositionally biased region" description="Basic residues" evidence="7">
    <location>
        <begin position="1"/>
        <end position="11"/>
    </location>
</feature>
<keyword evidence="2" id="KW-0156">Chromatin regulator</keyword>
<dbReference type="GO" id="GO:0006325">
    <property type="term" value="P:chromatin organization"/>
    <property type="evidence" value="ECO:0007669"/>
    <property type="project" value="UniProtKB-KW"/>
</dbReference>
<evidence type="ECO:0000313" key="10">
    <source>
        <dbReference type="EMBL" id="CAD1846688.1"/>
    </source>
</evidence>
<evidence type="ECO:0000256" key="4">
    <source>
        <dbReference type="ARBA" id="ARBA00023125"/>
    </source>
</evidence>
<dbReference type="EMBL" id="CAJEUB010000021">
    <property type="protein sequence ID" value="CAD1846688.1"/>
    <property type="molecule type" value="Genomic_DNA"/>
</dbReference>
<feature type="compositionally biased region" description="Acidic residues" evidence="7">
    <location>
        <begin position="512"/>
        <end position="536"/>
    </location>
</feature>
<keyword evidence="3" id="KW-0805">Transcription regulation</keyword>
<keyword evidence="5" id="KW-0804">Transcription</keyword>
<evidence type="ECO:0000256" key="8">
    <source>
        <dbReference type="SAM" id="Phobius"/>
    </source>
</evidence>
<dbReference type="GO" id="GO:2000779">
    <property type="term" value="P:regulation of double-strand break repair"/>
    <property type="evidence" value="ECO:0007669"/>
    <property type="project" value="TreeGrafter"/>
</dbReference>
<feature type="compositionally biased region" description="Acidic residues" evidence="7">
    <location>
        <begin position="300"/>
        <end position="312"/>
    </location>
</feature>
<feature type="compositionally biased region" description="Basic and acidic residues" evidence="7">
    <location>
        <begin position="85"/>
        <end position="105"/>
    </location>
</feature>
<feature type="region of interest" description="Disordered" evidence="7">
    <location>
        <begin position="511"/>
        <end position="539"/>
    </location>
</feature>
<evidence type="ECO:0000256" key="3">
    <source>
        <dbReference type="ARBA" id="ARBA00023015"/>
    </source>
</evidence>
<proteinExistence type="predicted"/>
<dbReference type="GO" id="GO:0042393">
    <property type="term" value="F:histone binding"/>
    <property type="evidence" value="ECO:0007669"/>
    <property type="project" value="TreeGrafter"/>
</dbReference>
<dbReference type="GO" id="GO:0003677">
    <property type="term" value="F:DNA binding"/>
    <property type="evidence" value="ECO:0007669"/>
    <property type="project" value="UniProtKB-KW"/>
</dbReference>
<dbReference type="GO" id="GO:0005730">
    <property type="term" value="C:nucleolus"/>
    <property type="evidence" value="ECO:0007669"/>
    <property type="project" value="UniProtKB-SubCell"/>
</dbReference>
<feature type="transmembrane region" description="Helical" evidence="8">
    <location>
        <begin position="558"/>
        <end position="581"/>
    </location>
</feature>
<keyword evidence="8" id="KW-1133">Transmembrane helix</keyword>
<feature type="region of interest" description="Disordered" evidence="7">
    <location>
        <begin position="239"/>
        <end position="405"/>
    </location>
</feature>
<name>A0A6V7QUR4_ANACO</name>
<dbReference type="SUPFAM" id="SSF109715">
    <property type="entry name" value="DEK C-terminal domain"/>
    <property type="match status" value="1"/>
</dbReference>
<feature type="compositionally biased region" description="Basic and acidic residues" evidence="7">
    <location>
        <begin position="37"/>
        <end position="53"/>
    </location>
</feature>
<keyword evidence="6" id="KW-0539">Nucleus</keyword>
<protein>
    <recommendedName>
        <fullName evidence="9">DEK-C domain-containing protein</fullName>
    </recommendedName>
</protein>
<dbReference type="InterPro" id="IPR014876">
    <property type="entry name" value="DEK_C"/>
</dbReference>
<keyword evidence="8" id="KW-0812">Transmembrane</keyword>
<gene>
    <name evidence="10" type="ORF">CB5_LOCUS29899</name>
</gene>
<keyword evidence="8" id="KW-0472">Membrane</keyword>
<dbReference type="PANTHER" id="PTHR13468">
    <property type="entry name" value="DEK PROTEIN"/>
    <property type="match status" value="1"/>
</dbReference>
<evidence type="ECO:0000256" key="2">
    <source>
        <dbReference type="ARBA" id="ARBA00022853"/>
    </source>
</evidence>
<accession>A0A6V7QUR4</accession>
<reference evidence="10" key="1">
    <citation type="submission" date="2020-07" db="EMBL/GenBank/DDBJ databases">
        <authorList>
            <person name="Lin J."/>
        </authorList>
    </citation>
    <scope>NUCLEOTIDE SEQUENCE</scope>
</reference>
<comment type="subcellular location">
    <subcellularLocation>
        <location evidence="1">Nucleus</location>
        <location evidence="1">Nucleolus</location>
    </subcellularLocation>
</comment>
<dbReference type="Gene3D" id="1.10.10.60">
    <property type="entry name" value="Homeodomain-like"/>
    <property type="match status" value="1"/>
</dbReference>
<dbReference type="Pfam" id="PF08766">
    <property type="entry name" value="DEK_C"/>
    <property type="match status" value="1"/>
</dbReference>
<organism evidence="10">
    <name type="scientific">Ananas comosus var. bracteatus</name>
    <name type="common">red pineapple</name>
    <dbReference type="NCBI Taxonomy" id="296719"/>
    <lineage>
        <taxon>Eukaryota</taxon>
        <taxon>Viridiplantae</taxon>
        <taxon>Streptophyta</taxon>
        <taxon>Embryophyta</taxon>
        <taxon>Tracheophyta</taxon>
        <taxon>Spermatophyta</taxon>
        <taxon>Magnoliopsida</taxon>
        <taxon>Liliopsida</taxon>
        <taxon>Poales</taxon>
        <taxon>Bromeliaceae</taxon>
        <taxon>Bromelioideae</taxon>
        <taxon>Ananas</taxon>
    </lineage>
</organism>
<evidence type="ECO:0000256" key="1">
    <source>
        <dbReference type="ARBA" id="ARBA00004604"/>
    </source>
</evidence>
<feature type="compositionally biased region" description="Low complexity" evidence="7">
    <location>
        <begin position="346"/>
        <end position="359"/>
    </location>
</feature>
<feature type="compositionally biased region" description="Acidic residues" evidence="7">
    <location>
        <begin position="281"/>
        <end position="290"/>
    </location>
</feature>
<feature type="compositionally biased region" description="Basic residues" evidence="7">
    <location>
        <begin position="379"/>
        <end position="390"/>
    </location>
</feature>
<feature type="domain" description="DEK-C" evidence="9">
    <location>
        <begin position="454"/>
        <end position="509"/>
    </location>
</feature>
<feature type="compositionally biased region" description="Basic and acidic residues" evidence="7">
    <location>
        <begin position="265"/>
        <end position="280"/>
    </location>
</feature>
<feature type="region of interest" description="Disordered" evidence="7">
    <location>
        <begin position="1"/>
        <end position="124"/>
    </location>
</feature>
<feature type="compositionally biased region" description="Basic and acidic residues" evidence="7">
    <location>
        <begin position="60"/>
        <end position="76"/>
    </location>
</feature>
<sequence length="595" mass="66688">MRRNRRLRRRAAAAAAEEEEGGEDGEEEAEEEEVEGGEVKEQEEEGKVEGEKGKRGRKRGVGEKKNGDGDAEEEKKQKKRRRGSVVRERATPAVERPSRERKAVERYTASASRSASSKKVPSILQGSGTKLKDIPNVSFKLSKRRIDENLQVLHTILFGRKSNAHYLKRNISQFSGFVWVREKQKARLKEKLDKCNKERLLDFCELLDIHVNKATTKKEEISAKLVEFLESPHVTRDVILSETPEKGKKRRRAKGITPATLGEASPDKESKRKGYKRSVEAENENEDEGGSADSAKDASIEAEDNEESDEESEHAKSEQENEESEPEEPTASNKRASKKEKTSTGKKAASANSSRSSKVVPKKVEVEDEPDAQLESKKTSKASTKRRNVVKKGLDKTNKGVPDSSSGKKLLWMTINPVNLQSPNRERRIKGRVKFVPTLVILGKGKASRDANSGPSTEELHAVISKILKQVDFNTATLADILRQLGIHFNVDMMDRKAEVKRIIEDVINSMTDDEEESEDDDNDGGDDAGGEANDDDGGKKITRKIQMQMMISNLTNFFLALFWHVYGVSHSLLCLLFLFWEDLSNSFDVPDIRA</sequence>
<keyword evidence="4" id="KW-0238">DNA-binding</keyword>
<dbReference type="PANTHER" id="PTHR13468:SF1">
    <property type="entry name" value="PROTEIN DEK"/>
    <property type="match status" value="1"/>
</dbReference>
<dbReference type="PROSITE" id="PS51998">
    <property type="entry name" value="DEK_C"/>
    <property type="match status" value="1"/>
</dbReference>
<dbReference type="AlphaFoldDB" id="A0A6V7QUR4"/>
<evidence type="ECO:0000256" key="6">
    <source>
        <dbReference type="ARBA" id="ARBA00023242"/>
    </source>
</evidence>
<feature type="compositionally biased region" description="Acidic residues" evidence="7">
    <location>
        <begin position="16"/>
        <end position="36"/>
    </location>
</feature>
<evidence type="ECO:0000259" key="9">
    <source>
        <dbReference type="PROSITE" id="PS51998"/>
    </source>
</evidence>
<dbReference type="InterPro" id="IPR044198">
    <property type="entry name" value="DEK"/>
</dbReference>
<evidence type="ECO:0000256" key="5">
    <source>
        <dbReference type="ARBA" id="ARBA00023163"/>
    </source>
</evidence>
<evidence type="ECO:0000256" key="7">
    <source>
        <dbReference type="SAM" id="MobiDB-lite"/>
    </source>
</evidence>
<dbReference type="FunFam" id="1.10.10.60:FF:000220">
    <property type="entry name" value="DEK domain-containing chromatin associated protein"/>
    <property type="match status" value="1"/>
</dbReference>